<dbReference type="AlphaFoldDB" id="A0A1M4ZQB9"/>
<dbReference type="PANTHER" id="PTHR35793:SF2">
    <property type="entry name" value="INNER MEMBRANE PROTEIN YJIG"/>
    <property type="match status" value="1"/>
</dbReference>
<dbReference type="InterPro" id="IPR011642">
    <property type="entry name" value="Gate_dom"/>
</dbReference>
<dbReference type="Pfam" id="PF07670">
    <property type="entry name" value="Gate"/>
    <property type="match status" value="1"/>
</dbReference>
<keyword evidence="1" id="KW-0472">Membrane</keyword>
<keyword evidence="1" id="KW-0812">Transmembrane</keyword>
<protein>
    <submittedName>
        <fullName evidence="3">Spore maturation protein B</fullName>
    </submittedName>
</protein>
<feature type="domain" description="Nucleoside transporter/FeoB GTPase Gate" evidence="2">
    <location>
        <begin position="40"/>
        <end position="141"/>
    </location>
</feature>
<feature type="transmembrane region" description="Helical" evidence="1">
    <location>
        <begin position="5"/>
        <end position="20"/>
    </location>
</feature>
<gene>
    <name evidence="3" type="ORF">SAMN02746091_01981</name>
</gene>
<dbReference type="InterPro" id="IPR052549">
    <property type="entry name" value="SpmB"/>
</dbReference>
<keyword evidence="4" id="KW-1185">Reference proteome</keyword>
<name>A0A1M4ZQB9_9CLOT</name>
<feature type="transmembrane region" description="Helical" evidence="1">
    <location>
        <begin position="40"/>
        <end position="57"/>
    </location>
</feature>
<dbReference type="GO" id="GO:0005886">
    <property type="term" value="C:plasma membrane"/>
    <property type="evidence" value="ECO:0007669"/>
    <property type="project" value="TreeGrafter"/>
</dbReference>
<evidence type="ECO:0000256" key="1">
    <source>
        <dbReference type="SAM" id="Phobius"/>
    </source>
</evidence>
<evidence type="ECO:0000259" key="2">
    <source>
        <dbReference type="Pfam" id="PF07670"/>
    </source>
</evidence>
<feature type="transmembrane region" description="Helical" evidence="1">
    <location>
        <begin position="148"/>
        <end position="169"/>
    </location>
</feature>
<accession>A0A1M4ZQB9</accession>
<proteinExistence type="predicted"/>
<sequence length="170" mass="18786">MISIYFVPAFILFVLIYSMFKGIKVYEVFVDGAKDGFKTVFNIAPFLLTMIFAIDVFRRSGALDLFIKLLTPINNLLNIPSGVVPMILIKPLSGSGAISVMTDIMKTYGVDSTEGVIAALIMGSSETIFYTISLYFGSIGVKKIRHALIVALIAHIISCIIVCNFIWIFR</sequence>
<dbReference type="EMBL" id="FQVG01000042">
    <property type="protein sequence ID" value="SHF20239.1"/>
    <property type="molecule type" value="Genomic_DNA"/>
</dbReference>
<keyword evidence="1" id="KW-1133">Transmembrane helix</keyword>
<organism evidence="3 4">
    <name type="scientific">Caloramator proteoclasticus DSM 10124</name>
    <dbReference type="NCBI Taxonomy" id="1121262"/>
    <lineage>
        <taxon>Bacteria</taxon>
        <taxon>Bacillati</taxon>
        <taxon>Bacillota</taxon>
        <taxon>Clostridia</taxon>
        <taxon>Eubacteriales</taxon>
        <taxon>Clostridiaceae</taxon>
        <taxon>Caloramator</taxon>
    </lineage>
</organism>
<dbReference type="PANTHER" id="PTHR35793">
    <property type="entry name" value="INNER MEMBRANE PROTEIN YJIG"/>
    <property type="match status" value="1"/>
</dbReference>
<dbReference type="Proteomes" id="UP000184423">
    <property type="component" value="Unassembled WGS sequence"/>
</dbReference>
<dbReference type="RefSeq" id="WP_073249405.1">
    <property type="nucleotide sequence ID" value="NZ_FQVG01000042.1"/>
</dbReference>
<feature type="transmembrane region" description="Helical" evidence="1">
    <location>
        <begin position="115"/>
        <end position="136"/>
    </location>
</feature>
<evidence type="ECO:0000313" key="4">
    <source>
        <dbReference type="Proteomes" id="UP000184423"/>
    </source>
</evidence>
<reference evidence="4" key="1">
    <citation type="submission" date="2016-11" db="EMBL/GenBank/DDBJ databases">
        <authorList>
            <person name="Varghese N."/>
            <person name="Submissions S."/>
        </authorList>
    </citation>
    <scope>NUCLEOTIDE SEQUENCE [LARGE SCALE GENOMIC DNA]</scope>
    <source>
        <strain evidence="4">DSM 10124</strain>
    </source>
</reference>
<evidence type="ECO:0000313" key="3">
    <source>
        <dbReference type="EMBL" id="SHF20239.1"/>
    </source>
</evidence>